<dbReference type="Pfam" id="PF00961">
    <property type="entry name" value="LAGLIDADG_1"/>
    <property type="match status" value="1"/>
</dbReference>
<dbReference type="GO" id="GO:0005739">
    <property type="term" value="C:mitochondrion"/>
    <property type="evidence" value="ECO:0007669"/>
    <property type="project" value="UniProtKB-ARBA"/>
</dbReference>
<keyword evidence="2" id="KW-0934">Plastid</keyword>
<proteinExistence type="predicted"/>
<dbReference type="PANTHER" id="PTHR36181:SF3">
    <property type="entry name" value="INTRON-ENCODED DNA ENDONUCLEASE AI5 BETA"/>
    <property type="match status" value="1"/>
</dbReference>
<reference evidence="3" key="2">
    <citation type="journal article" date="2014" name="BMC Evol. Biol.">
        <title>Chloroplast phylogenomic analysis resolves deep-level relationships within the green algal class Trebouxiophyceae.</title>
        <authorList>
            <person name="Lemieux C."/>
            <person name="Otis C."/>
            <person name="Turmel M."/>
        </authorList>
    </citation>
    <scope>NUCLEOTIDE SEQUENCE</scope>
</reference>
<dbReference type="EMBL" id="KM462875">
    <property type="protein sequence ID" value="AIT94646.1"/>
    <property type="molecule type" value="Genomic_DNA"/>
</dbReference>
<gene>
    <name evidence="3" type="primary">orf171</name>
</gene>
<keyword evidence="2" id="KW-0150">Chloroplast</keyword>
<keyword evidence="3" id="KW-0255">Endonuclease</keyword>
<name>Q8WKX4_9CHLO</name>
<dbReference type="InterPro" id="IPR004860">
    <property type="entry name" value="LAGLIDADG_dom"/>
</dbReference>
<dbReference type="PANTHER" id="PTHR36181">
    <property type="entry name" value="INTRON-ENCODED ENDONUCLEASE AI3-RELATED"/>
    <property type="match status" value="1"/>
</dbReference>
<dbReference type="InterPro" id="IPR051289">
    <property type="entry name" value="LAGLIDADG_Endonuclease"/>
</dbReference>
<keyword evidence="3" id="KW-0540">Nuclease</keyword>
<accession>Q8WKX4</accession>
<dbReference type="EMBL" id="L49150">
    <property type="protein sequence ID" value="AAL34388.1"/>
    <property type="molecule type" value="Genomic_DNA"/>
</dbReference>
<evidence type="ECO:0000313" key="3">
    <source>
        <dbReference type="EMBL" id="AIT94634.1"/>
    </source>
</evidence>
<feature type="domain" description="Homing endonuclease LAGLIDADG" evidence="1">
    <location>
        <begin position="19"/>
        <end position="116"/>
    </location>
</feature>
<protein>
    <submittedName>
        <fullName evidence="3">Putative LAGLIDADG homing endonuclease</fullName>
    </submittedName>
</protein>
<evidence type="ECO:0000259" key="1">
    <source>
        <dbReference type="Pfam" id="PF00961"/>
    </source>
</evidence>
<sequence>MKNKATKLEQVPPDKGYYIAGFVDGEGSFYISARKRKDYSSGWKFTVHFNVSNADIAVLQVCKKYLGSGEIREPRPGFYVLEVTDKQKLKTFIVPFFKKFGFLSNKKKAEFRIFRQALRALEGVIRSETELHDFLVLRQKLNQFRKTRITHVDAIILESFKFVQESSETIR</sequence>
<keyword evidence="3" id="KW-0378">Hydrolase</keyword>
<dbReference type="SUPFAM" id="SSF55608">
    <property type="entry name" value="Homing endonucleases"/>
    <property type="match status" value="1"/>
</dbReference>
<organism evidence="2">
    <name type="scientific">Pleurastrosarcina brevispinosa</name>
    <dbReference type="NCBI Taxonomy" id="163096"/>
    <lineage>
        <taxon>Eukaryota</taxon>
        <taxon>Viridiplantae</taxon>
        <taxon>Chlorophyta</taxon>
        <taxon>core chlorophytes</taxon>
        <taxon>Trebouxiophyceae</taxon>
        <taxon>Trebouxiophyceae incertae sedis</taxon>
        <taxon>Pleurastrosarcina</taxon>
    </lineage>
</organism>
<dbReference type="GO" id="GO:0004519">
    <property type="term" value="F:endonuclease activity"/>
    <property type="evidence" value="ECO:0007669"/>
    <property type="project" value="UniProtKB-KW"/>
</dbReference>
<geneLocation type="chloroplast" evidence="2"/>
<dbReference type="Gene3D" id="3.10.28.10">
    <property type="entry name" value="Homing endonucleases"/>
    <property type="match status" value="1"/>
</dbReference>
<dbReference type="InterPro" id="IPR027434">
    <property type="entry name" value="Homing_endonucl"/>
</dbReference>
<dbReference type="EMBL" id="KM462875">
    <property type="protein sequence ID" value="AIT94634.1"/>
    <property type="molecule type" value="Genomic_DNA"/>
</dbReference>
<dbReference type="AlphaFoldDB" id="Q8WKX4"/>
<evidence type="ECO:0000313" key="2">
    <source>
        <dbReference type="EMBL" id="AAL34388.1"/>
    </source>
</evidence>
<reference evidence="2" key="1">
    <citation type="journal article" date="2006" name="BMC Biol.">
        <title>The complete chloroplast DNA sequence of the green alga Oltmannsiellopsis viridis reveals a distinctive quadripartite architecture in the chloroplast genome of early diverging ulvophytes.</title>
        <authorList>
            <person name="Pombert J.F."/>
            <person name="Lemieux C."/>
            <person name="Turmel M."/>
        </authorList>
    </citation>
    <scope>NUCLEOTIDE SEQUENCE</scope>
</reference>